<evidence type="ECO:0000256" key="2">
    <source>
        <dbReference type="ARBA" id="ARBA00022714"/>
    </source>
</evidence>
<dbReference type="SUPFAM" id="SSF55961">
    <property type="entry name" value="Bet v1-like"/>
    <property type="match status" value="1"/>
</dbReference>
<dbReference type="InterPro" id="IPR036922">
    <property type="entry name" value="Rieske_2Fe-2S_sf"/>
</dbReference>
<evidence type="ECO:0000256" key="6">
    <source>
        <dbReference type="ARBA" id="ARBA00023014"/>
    </source>
</evidence>
<dbReference type="SUPFAM" id="SSF50022">
    <property type="entry name" value="ISP domain"/>
    <property type="match status" value="1"/>
</dbReference>
<protein>
    <recommendedName>
        <fullName evidence="8">Rieske domain-containing protein</fullName>
    </recommendedName>
</protein>
<keyword evidence="5" id="KW-0408">Iron</keyword>
<keyword evidence="6" id="KW-0411">Iron-sulfur</keyword>
<feature type="domain" description="Rieske" evidence="8">
    <location>
        <begin position="50"/>
        <end position="160"/>
    </location>
</feature>
<dbReference type="PANTHER" id="PTHR43756:SF5">
    <property type="entry name" value="CHOLINE MONOOXYGENASE, CHLOROPLASTIC"/>
    <property type="match status" value="1"/>
</dbReference>
<organism evidence="9">
    <name type="scientific">marine metagenome</name>
    <dbReference type="NCBI Taxonomy" id="408172"/>
    <lineage>
        <taxon>unclassified sequences</taxon>
        <taxon>metagenomes</taxon>
        <taxon>ecological metagenomes</taxon>
    </lineage>
</organism>
<comment type="cofactor">
    <cofactor evidence="1">
        <name>Fe cation</name>
        <dbReference type="ChEBI" id="CHEBI:24875"/>
    </cofactor>
</comment>
<evidence type="ECO:0000256" key="1">
    <source>
        <dbReference type="ARBA" id="ARBA00001962"/>
    </source>
</evidence>
<dbReference type="AlphaFoldDB" id="A0A382T0X4"/>
<keyword evidence="3" id="KW-0479">Metal-binding</keyword>
<dbReference type="GO" id="GO:0051537">
    <property type="term" value="F:2 iron, 2 sulfur cluster binding"/>
    <property type="evidence" value="ECO:0007669"/>
    <property type="project" value="UniProtKB-KW"/>
</dbReference>
<evidence type="ECO:0000256" key="7">
    <source>
        <dbReference type="ARBA" id="ARBA00023027"/>
    </source>
</evidence>
<evidence type="ECO:0000256" key="5">
    <source>
        <dbReference type="ARBA" id="ARBA00023004"/>
    </source>
</evidence>
<sequence length="287" mass="32564">MTMGTTDVWLTDRRWHDDYPELGTDPIPIAPYISDEQFELERDRIFKKVWLFASRVEKIPNPGDFHVVDLPICETSVILTRGNDGEVRAFHNVCAHRGNKLAYDQSGNTRRLVCRFHGWAYDLEGALRLVPDEDNWFDLDKSCHGLTPVSVDVWEGFVFINLDPEPSQTLQEYLGEAAETLDGYPFAETSGESYCFRTVLNANWKLVKDAFQEVCHTPFQHHRSLPDGFVSEENPYTHVIDMRLYGPHGRASLFGNHDHVPSPVQALAYARGSTLVSSVFSGESEAT</sequence>
<dbReference type="Gene3D" id="3.90.380.10">
    <property type="entry name" value="Naphthalene 1,2-dioxygenase Alpha Subunit, Chain A, domain 1"/>
    <property type="match status" value="1"/>
</dbReference>
<dbReference type="PROSITE" id="PS00570">
    <property type="entry name" value="RING_HYDROXYL_ALPHA"/>
    <property type="match status" value="1"/>
</dbReference>
<keyword evidence="4" id="KW-0560">Oxidoreductase</keyword>
<dbReference type="InterPro" id="IPR015879">
    <property type="entry name" value="Ring_hydroxy_dOase_asu_C_dom"/>
</dbReference>
<accession>A0A382T0X4</accession>
<dbReference type="PRINTS" id="PR00090">
    <property type="entry name" value="RNGDIOXGNASE"/>
</dbReference>
<dbReference type="GO" id="GO:0005506">
    <property type="term" value="F:iron ion binding"/>
    <property type="evidence" value="ECO:0007669"/>
    <property type="project" value="InterPro"/>
</dbReference>
<keyword evidence="2" id="KW-0001">2Fe-2S</keyword>
<dbReference type="Pfam" id="PF00848">
    <property type="entry name" value="Ring_hydroxyl_A"/>
    <property type="match status" value="1"/>
</dbReference>
<dbReference type="GO" id="GO:0016491">
    <property type="term" value="F:oxidoreductase activity"/>
    <property type="evidence" value="ECO:0007669"/>
    <property type="project" value="UniProtKB-KW"/>
</dbReference>
<evidence type="ECO:0000313" key="9">
    <source>
        <dbReference type="EMBL" id="SVD15716.1"/>
    </source>
</evidence>
<dbReference type="InterPro" id="IPR017941">
    <property type="entry name" value="Rieske_2Fe-2S"/>
</dbReference>
<feature type="non-terminal residue" evidence="9">
    <location>
        <position position="287"/>
    </location>
</feature>
<name>A0A382T0X4_9ZZZZ</name>
<dbReference type="Pfam" id="PF00355">
    <property type="entry name" value="Rieske"/>
    <property type="match status" value="1"/>
</dbReference>
<keyword evidence="7" id="KW-0520">NAD</keyword>
<evidence type="ECO:0000259" key="8">
    <source>
        <dbReference type="PROSITE" id="PS51296"/>
    </source>
</evidence>
<dbReference type="CDD" id="cd03469">
    <property type="entry name" value="Rieske_RO_Alpha_N"/>
    <property type="match status" value="1"/>
</dbReference>
<evidence type="ECO:0000256" key="4">
    <source>
        <dbReference type="ARBA" id="ARBA00023002"/>
    </source>
</evidence>
<gene>
    <name evidence="9" type="ORF">METZ01_LOCUS368570</name>
</gene>
<dbReference type="EMBL" id="UINC01133035">
    <property type="protein sequence ID" value="SVD15716.1"/>
    <property type="molecule type" value="Genomic_DNA"/>
</dbReference>
<dbReference type="InterPro" id="IPR001663">
    <property type="entry name" value="Rng_hydr_dOase-A"/>
</dbReference>
<evidence type="ECO:0000256" key="3">
    <source>
        <dbReference type="ARBA" id="ARBA00022723"/>
    </source>
</evidence>
<proteinExistence type="predicted"/>
<dbReference type="PANTHER" id="PTHR43756">
    <property type="entry name" value="CHOLINE MONOOXYGENASE, CHLOROPLASTIC"/>
    <property type="match status" value="1"/>
</dbReference>
<dbReference type="PROSITE" id="PS51296">
    <property type="entry name" value="RIESKE"/>
    <property type="match status" value="1"/>
</dbReference>
<reference evidence="9" key="1">
    <citation type="submission" date="2018-05" db="EMBL/GenBank/DDBJ databases">
        <authorList>
            <person name="Lanie J.A."/>
            <person name="Ng W.-L."/>
            <person name="Kazmierczak K.M."/>
            <person name="Andrzejewski T.M."/>
            <person name="Davidsen T.M."/>
            <person name="Wayne K.J."/>
            <person name="Tettelin H."/>
            <person name="Glass J.I."/>
            <person name="Rusch D."/>
            <person name="Podicherti R."/>
            <person name="Tsui H.-C.T."/>
            <person name="Winkler M.E."/>
        </authorList>
    </citation>
    <scope>NUCLEOTIDE SEQUENCE</scope>
</reference>
<dbReference type="Gene3D" id="2.102.10.10">
    <property type="entry name" value="Rieske [2Fe-2S] iron-sulphur domain"/>
    <property type="match status" value="1"/>
</dbReference>
<dbReference type="InterPro" id="IPR015881">
    <property type="entry name" value="ARHD_Rieske_2Fe_2S"/>
</dbReference>